<dbReference type="OrthoDB" id="9798081at2"/>
<dbReference type="AlphaFoldDB" id="A0A1X7JZH5"/>
<dbReference type="Pfam" id="PF13302">
    <property type="entry name" value="Acetyltransf_3"/>
    <property type="match status" value="1"/>
</dbReference>
<evidence type="ECO:0000313" key="2">
    <source>
        <dbReference type="EMBL" id="SMG33609.1"/>
    </source>
</evidence>
<reference evidence="2 3" key="1">
    <citation type="submission" date="2017-04" db="EMBL/GenBank/DDBJ databases">
        <authorList>
            <person name="Afonso C.L."/>
            <person name="Miller P.J."/>
            <person name="Scott M.A."/>
            <person name="Spackman E."/>
            <person name="Goraichik I."/>
            <person name="Dimitrov K.M."/>
            <person name="Suarez D.L."/>
            <person name="Swayne D.E."/>
        </authorList>
    </citation>
    <scope>NUCLEOTIDE SEQUENCE [LARGE SCALE GENOMIC DNA]</scope>
    <source>
        <strain evidence="2 3">11</strain>
    </source>
</reference>
<dbReference type="RefSeq" id="WP_085494100.1">
    <property type="nucleotide sequence ID" value="NZ_FXAZ01000002.1"/>
</dbReference>
<dbReference type="STRING" id="1852522.SAMN06295960_1853"/>
<name>A0A1X7JZH5_9BACL</name>
<dbReference type="InterPro" id="IPR000182">
    <property type="entry name" value="GNAT_dom"/>
</dbReference>
<protein>
    <submittedName>
        <fullName evidence="2">Protein N-acetyltransferase, RimJ/RimL family</fullName>
    </submittedName>
</protein>
<feature type="domain" description="N-acetyltransferase" evidence="1">
    <location>
        <begin position="9"/>
        <end position="172"/>
    </location>
</feature>
<evidence type="ECO:0000313" key="3">
    <source>
        <dbReference type="Proteomes" id="UP000193834"/>
    </source>
</evidence>
<gene>
    <name evidence="2" type="ORF">SAMN06295960_1853</name>
</gene>
<accession>A0A1X7JZH5</accession>
<sequence length="186" mass="21348">MIVIETSRLLLRDWKAADLTPFCHMNADEDVMRYFPKPLSDEETMQFYTSIISEFKQCGFGLYAVEQKETNDFIGFIGFHQAAFEADFTPCIEIGWRLKKEAWGEGYATEGAKACLHYGFSQLGFQSVHSFTAAINQPSQRVMNKLGMRYVKHFNHPRVEPDSPLYPHVLYEIDSSVIKDAPAYNL</sequence>
<dbReference type="Proteomes" id="UP000193834">
    <property type="component" value="Unassembled WGS sequence"/>
</dbReference>
<dbReference type="PROSITE" id="PS51186">
    <property type="entry name" value="GNAT"/>
    <property type="match status" value="1"/>
</dbReference>
<evidence type="ECO:0000259" key="1">
    <source>
        <dbReference type="PROSITE" id="PS51186"/>
    </source>
</evidence>
<dbReference type="EMBL" id="FXAZ01000002">
    <property type="protein sequence ID" value="SMG33609.1"/>
    <property type="molecule type" value="Genomic_DNA"/>
</dbReference>
<dbReference type="PANTHER" id="PTHR43792:SF1">
    <property type="entry name" value="N-ACETYLTRANSFERASE DOMAIN-CONTAINING PROTEIN"/>
    <property type="match status" value="1"/>
</dbReference>
<dbReference type="GO" id="GO:0016747">
    <property type="term" value="F:acyltransferase activity, transferring groups other than amino-acyl groups"/>
    <property type="evidence" value="ECO:0007669"/>
    <property type="project" value="InterPro"/>
</dbReference>
<dbReference type="SUPFAM" id="SSF55729">
    <property type="entry name" value="Acyl-CoA N-acyltransferases (Nat)"/>
    <property type="match status" value="1"/>
</dbReference>
<keyword evidence="3" id="KW-1185">Reference proteome</keyword>
<dbReference type="PANTHER" id="PTHR43792">
    <property type="entry name" value="GNAT FAMILY, PUTATIVE (AFU_ORTHOLOGUE AFUA_3G00765)-RELATED-RELATED"/>
    <property type="match status" value="1"/>
</dbReference>
<proteinExistence type="predicted"/>
<dbReference type="InterPro" id="IPR016181">
    <property type="entry name" value="Acyl_CoA_acyltransferase"/>
</dbReference>
<dbReference type="Gene3D" id="3.40.630.30">
    <property type="match status" value="1"/>
</dbReference>
<keyword evidence="2" id="KW-0808">Transferase</keyword>
<organism evidence="2 3">
    <name type="scientific">Paenibacillus aquistagni</name>
    <dbReference type="NCBI Taxonomy" id="1852522"/>
    <lineage>
        <taxon>Bacteria</taxon>
        <taxon>Bacillati</taxon>
        <taxon>Bacillota</taxon>
        <taxon>Bacilli</taxon>
        <taxon>Bacillales</taxon>
        <taxon>Paenibacillaceae</taxon>
        <taxon>Paenibacillus</taxon>
    </lineage>
</organism>
<dbReference type="InterPro" id="IPR051531">
    <property type="entry name" value="N-acetyltransferase"/>
</dbReference>